<reference evidence="2" key="1">
    <citation type="journal article" date="2021" name="BMC Genomics">
        <title>Chromosome-level genome assembly and manually-curated proteome of model necrotroph Parastagonospora nodorum Sn15 reveals a genome-wide trove of candidate effector homologs, and redundancy of virulence-related functions within an accessory chromosome.</title>
        <authorList>
            <person name="Bertazzoni S."/>
            <person name="Jones D.A.B."/>
            <person name="Phan H.T."/>
            <person name="Tan K.-C."/>
            <person name="Hane J.K."/>
        </authorList>
    </citation>
    <scope>NUCLEOTIDE SEQUENCE [LARGE SCALE GENOMIC DNA]</scope>
    <source>
        <strain evidence="2">SN15 / ATCC MYA-4574 / FGSC 10173)</strain>
    </source>
</reference>
<keyword evidence="2" id="KW-1185">Reference proteome</keyword>
<dbReference type="Proteomes" id="UP000663193">
    <property type="component" value="Chromosome 22"/>
</dbReference>
<proteinExistence type="predicted"/>
<sequence length="214" mass="24642">ATSDPVFSEMPLLPPEPSAFLRLPTEVRMMIYERLPIDVKEHKLLKSSLFAQNPFLATYRHVYDEAEDIICPCLLKNLPLESGYQLLISVAQNWMRRGTGSSYTPWQFDVAAEVSENEVRLKHIPNNIPLRQLLACVNQPEYPPLKGLNYEFRMIFGNLELEERVLSKATKFRINLCLSSYPHTIDKLHLSKEVECGEFGDDWSALQCYRGSSY</sequence>
<dbReference type="EMBL" id="CP069044">
    <property type="protein sequence ID" value="QRD07114.1"/>
    <property type="molecule type" value="Genomic_DNA"/>
</dbReference>
<feature type="non-terminal residue" evidence="1">
    <location>
        <position position="214"/>
    </location>
</feature>
<dbReference type="VEuPathDB" id="FungiDB:JI435_123160"/>
<name>A0A7U2IC35_PHANO</name>
<protein>
    <submittedName>
        <fullName evidence="1">Uncharacterized protein</fullName>
    </submittedName>
</protein>
<dbReference type="AlphaFoldDB" id="A0A7U2IC35"/>
<gene>
    <name evidence="1" type="ORF">JI435_123160</name>
</gene>
<organism evidence="1 2">
    <name type="scientific">Phaeosphaeria nodorum (strain SN15 / ATCC MYA-4574 / FGSC 10173)</name>
    <name type="common">Glume blotch fungus</name>
    <name type="synonym">Parastagonospora nodorum</name>
    <dbReference type="NCBI Taxonomy" id="321614"/>
    <lineage>
        <taxon>Eukaryota</taxon>
        <taxon>Fungi</taxon>
        <taxon>Dikarya</taxon>
        <taxon>Ascomycota</taxon>
        <taxon>Pezizomycotina</taxon>
        <taxon>Dothideomycetes</taxon>
        <taxon>Pleosporomycetidae</taxon>
        <taxon>Pleosporales</taxon>
        <taxon>Pleosporineae</taxon>
        <taxon>Phaeosphaeriaceae</taxon>
        <taxon>Parastagonospora</taxon>
    </lineage>
</organism>
<accession>A0A7U2IC35</accession>
<evidence type="ECO:0000313" key="2">
    <source>
        <dbReference type="Proteomes" id="UP000663193"/>
    </source>
</evidence>
<evidence type="ECO:0000313" key="1">
    <source>
        <dbReference type="EMBL" id="QRD07114.1"/>
    </source>
</evidence>